<dbReference type="EMBL" id="AFYH01002980">
    <property type="status" value="NOT_ANNOTATED_CDS"/>
    <property type="molecule type" value="Genomic_DNA"/>
</dbReference>
<dbReference type="Ensembl" id="ENSLACT00000002568.1">
    <property type="protein sequence ID" value="ENSLACP00000002548.1"/>
    <property type="gene ID" value="ENSLACG00000002277.1"/>
</dbReference>
<feature type="compositionally biased region" description="Basic and acidic residues" evidence="12">
    <location>
        <begin position="320"/>
        <end position="334"/>
    </location>
</feature>
<dbReference type="Gene3D" id="1.20.1070.10">
    <property type="entry name" value="Rhodopsin 7-helix transmembrane proteins"/>
    <property type="match status" value="1"/>
</dbReference>
<evidence type="ECO:0000256" key="5">
    <source>
        <dbReference type="ARBA" id="ARBA00023040"/>
    </source>
</evidence>
<keyword evidence="6 13" id="KW-0472">Membrane</keyword>
<dbReference type="OMA" id="ICNQKVY"/>
<feature type="transmembrane region" description="Helical" evidence="13">
    <location>
        <begin position="106"/>
        <end position="125"/>
    </location>
</feature>
<dbReference type="GO" id="GO:0005886">
    <property type="term" value="C:plasma membrane"/>
    <property type="evidence" value="ECO:0007669"/>
    <property type="project" value="UniProtKB-SubCell"/>
</dbReference>
<dbReference type="InterPro" id="IPR005464">
    <property type="entry name" value="Psych_rcpt"/>
</dbReference>
<dbReference type="PROSITE" id="PS00237">
    <property type="entry name" value="G_PROTEIN_RECEP_F1_1"/>
    <property type="match status" value="1"/>
</dbReference>
<sequence length="350" mass="40375">MNAEVKPQSLPVKIMNNSNSCTVKHDFDMILFPIVYITVIVISIPANIVSLYVACLQVKKKNELGIYLFNLSLADLLYVTTLPLWIDFALKHDNWKHGKFLCHFSSFFMYTNFYASAAFMACISFDRYLAVVYPLRFHKLRTRKTAVAVTLGVWLLEIACSILISTHKELFAYMKTDYFCYDTFPLEAWKAKMNICRVFTSFLLPLFIMLFCYQGSYKAIKANKATMDVEKGKIKKLLLSILLTFILCFTPFHIMLLLRSIIEKGDEACEWAQVFFKPYKITLALSSFNCIADPILYCFISETGRKDIWHTITSISKRKDTIHSQKENSRHMDSQESTNMMVLPPDSLGN</sequence>
<keyword evidence="4 13" id="KW-1133">Transmembrane helix</keyword>
<dbReference type="PANTHER" id="PTHR24234">
    <property type="entry name" value="LYSOPHOSPHATIDIC ACID RECEPTOR 5/SPHINGOSYLPHOSPHORYLCHOLINE RECEPTOR"/>
    <property type="match status" value="1"/>
</dbReference>
<dbReference type="eggNOG" id="KOG3656">
    <property type="taxonomic scope" value="Eukaryota"/>
</dbReference>
<keyword evidence="7" id="KW-1015">Disulfide bond</keyword>
<dbReference type="Pfam" id="PF00001">
    <property type="entry name" value="7tm_1"/>
    <property type="match status" value="1"/>
</dbReference>
<dbReference type="PRINTS" id="PR01649">
    <property type="entry name" value="PSYCHOSINER"/>
</dbReference>
<dbReference type="HOGENOM" id="CLU_009579_8_2_1"/>
<evidence type="ECO:0000313" key="16">
    <source>
        <dbReference type="Proteomes" id="UP000008672"/>
    </source>
</evidence>
<evidence type="ECO:0000256" key="1">
    <source>
        <dbReference type="ARBA" id="ARBA00004651"/>
    </source>
</evidence>
<dbReference type="GO" id="GO:0004930">
    <property type="term" value="F:G protein-coupled receptor activity"/>
    <property type="evidence" value="ECO:0007669"/>
    <property type="project" value="UniProtKB-KW"/>
</dbReference>
<dbReference type="Proteomes" id="UP000008672">
    <property type="component" value="Unassembled WGS sequence"/>
</dbReference>
<evidence type="ECO:0000259" key="14">
    <source>
        <dbReference type="PROSITE" id="PS50262"/>
    </source>
</evidence>
<dbReference type="PANTHER" id="PTHR24234:SF15">
    <property type="entry name" value="G PROTEIN-COUPLED RECEPTOR 65"/>
    <property type="match status" value="1"/>
</dbReference>
<dbReference type="SUPFAM" id="SSF81321">
    <property type="entry name" value="Family A G protein-coupled receptor-like"/>
    <property type="match status" value="1"/>
</dbReference>
<feature type="transmembrane region" description="Helical" evidence="13">
    <location>
        <begin position="66"/>
        <end position="86"/>
    </location>
</feature>
<feature type="transmembrane region" description="Helical" evidence="13">
    <location>
        <begin position="146"/>
        <end position="164"/>
    </location>
</feature>
<keyword evidence="3 11" id="KW-0812">Transmembrane</keyword>
<feature type="transmembrane region" description="Helical" evidence="13">
    <location>
        <begin position="198"/>
        <end position="216"/>
    </location>
</feature>
<accession>H2ZYS7</accession>
<dbReference type="InParanoid" id="H2ZYS7"/>
<comment type="similarity">
    <text evidence="11">Belongs to the G-protein coupled receptor 1 family.</text>
</comment>
<evidence type="ECO:0000256" key="7">
    <source>
        <dbReference type="ARBA" id="ARBA00023157"/>
    </source>
</evidence>
<evidence type="ECO:0000256" key="12">
    <source>
        <dbReference type="SAM" id="MobiDB-lite"/>
    </source>
</evidence>
<keyword evidence="2" id="KW-1003">Cell membrane</keyword>
<name>H2ZYS7_LATCH</name>
<evidence type="ECO:0000256" key="8">
    <source>
        <dbReference type="ARBA" id="ARBA00023170"/>
    </source>
</evidence>
<feature type="domain" description="G-protein coupled receptors family 1 profile" evidence="14">
    <location>
        <begin position="46"/>
        <end position="297"/>
    </location>
</feature>
<reference evidence="15" key="3">
    <citation type="submission" date="2025-09" db="UniProtKB">
        <authorList>
            <consortium name="Ensembl"/>
        </authorList>
    </citation>
    <scope>IDENTIFICATION</scope>
</reference>
<dbReference type="InterPro" id="IPR000276">
    <property type="entry name" value="GPCR_Rhodpsn"/>
</dbReference>
<dbReference type="GeneTree" id="ENSGT01150000286937"/>
<reference evidence="15" key="2">
    <citation type="submission" date="2025-08" db="UniProtKB">
        <authorList>
            <consortium name="Ensembl"/>
        </authorList>
    </citation>
    <scope>IDENTIFICATION</scope>
</reference>
<keyword evidence="5 11" id="KW-0297">G-protein coupled receptor</keyword>
<evidence type="ECO:0000256" key="6">
    <source>
        <dbReference type="ARBA" id="ARBA00023136"/>
    </source>
</evidence>
<feature type="transmembrane region" description="Helical" evidence="13">
    <location>
        <begin position="30"/>
        <end position="54"/>
    </location>
</feature>
<dbReference type="InterPro" id="IPR017452">
    <property type="entry name" value="GPCR_Rhodpsn_7TM"/>
</dbReference>
<gene>
    <name evidence="15" type="primary">GPR65</name>
</gene>
<dbReference type="AlphaFoldDB" id="H2ZYS7"/>
<organism evidence="15 16">
    <name type="scientific">Latimeria chalumnae</name>
    <name type="common">Coelacanth</name>
    <dbReference type="NCBI Taxonomy" id="7897"/>
    <lineage>
        <taxon>Eukaryota</taxon>
        <taxon>Metazoa</taxon>
        <taxon>Chordata</taxon>
        <taxon>Craniata</taxon>
        <taxon>Vertebrata</taxon>
        <taxon>Euteleostomi</taxon>
        <taxon>Coelacanthiformes</taxon>
        <taxon>Coelacanthidae</taxon>
        <taxon>Latimeria</taxon>
    </lineage>
</organism>
<evidence type="ECO:0000256" key="4">
    <source>
        <dbReference type="ARBA" id="ARBA00022989"/>
    </source>
</evidence>
<evidence type="ECO:0000256" key="9">
    <source>
        <dbReference type="ARBA" id="ARBA00023180"/>
    </source>
</evidence>
<keyword evidence="9" id="KW-0325">Glycoprotein</keyword>
<evidence type="ECO:0000256" key="2">
    <source>
        <dbReference type="ARBA" id="ARBA00022475"/>
    </source>
</evidence>
<evidence type="ECO:0000256" key="3">
    <source>
        <dbReference type="ARBA" id="ARBA00022692"/>
    </source>
</evidence>
<proteinExistence type="inferred from homology"/>
<reference evidence="16" key="1">
    <citation type="submission" date="2011-08" db="EMBL/GenBank/DDBJ databases">
        <title>The draft genome of Latimeria chalumnae.</title>
        <authorList>
            <person name="Di Palma F."/>
            <person name="Alfoldi J."/>
            <person name="Johnson J."/>
            <person name="Berlin A."/>
            <person name="Gnerre S."/>
            <person name="Jaffe D."/>
            <person name="MacCallum I."/>
            <person name="Young S."/>
            <person name="Walker B.J."/>
            <person name="Lander E."/>
            <person name="Lindblad-Toh K."/>
        </authorList>
    </citation>
    <scope>NUCLEOTIDE SEQUENCE [LARGE SCALE GENOMIC DNA]</scope>
    <source>
        <strain evidence="16">Wild caught</strain>
    </source>
</reference>
<feature type="transmembrane region" description="Helical" evidence="13">
    <location>
        <begin position="237"/>
        <end position="261"/>
    </location>
</feature>
<evidence type="ECO:0000256" key="10">
    <source>
        <dbReference type="ARBA" id="ARBA00023224"/>
    </source>
</evidence>
<dbReference type="PROSITE" id="PS50262">
    <property type="entry name" value="G_PROTEIN_RECEP_F1_2"/>
    <property type="match status" value="1"/>
</dbReference>
<evidence type="ECO:0000256" key="13">
    <source>
        <dbReference type="SAM" id="Phobius"/>
    </source>
</evidence>
<dbReference type="FunCoup" id="H2ZYS7">
    <property type="interactions" value="383"/>
</dbReference>
<keyword evidence="10 11" id="KW-0807">Transducer</keyword>
<dbReference type="STRING" id="7897.ENSLACP00000002548"/>
<protein>
    <submittedName>
        <fullName evidence="15">G protein-coupled receptor 65</fullName>
    </submittedName>
</protein>
<dbReference type="PRINTS" id="PR00237">
    <property type="entry name" value="GPCRRHODOPSN"/>
</dbReference>
<keyword evidence="16" id="KW-1185">Reference proteome</keyword>
<feature type="region of interest" description="Disordered" evidence="12">
    <location>
        <begin position="320"/>
        <end position="350"/>
    </location>
</feature>
<evidence type="ECO:0000313" key="15">
    <source>
        <dbReference type="Ensembl" id="ENSLACP00000002548.1"/>
    </source>
</evidence>
<evidence type="ECO:0000256" key="11">
    <source>
        <dbReference type="RuleBase" id="RU000688"/>
    </source>
</evidence>
<comment type="subcellular location">
    <subcellularLocation>
        <location evidence="1">Cell membrane</location>
        <topology evidence="1">Multi-pass membrane protein</topology>
    </subcellularLocation>
</comment>
<keyword evidence="8 11" id="KW-0675">Receptor</keyword>